<feature type="compositionally biased region" description="Low complexity" evidence="1">
    <location>
        <begin position="419"/>
        <end position="429"/>
    </location>
</feature>
<evidence type="ECO:0000313" key="3">
    <source>
        <dbReference type="Proteomes" id="UP000321570"/>
    </source>
</evidence>
<feature type="region of interest" description="Disordered" evidence="1">
    <location>
        <begin position="128"/>
        <end position="188"/>
    </location>
</feature>
<keyword evidence="3" id="KW-1185">Reference proteome</keyword>
<proteinExistence type="predicted"/>
<feature type="compositionally biased region" description="Basic and acidic residues" evidence="1">
    <location>
        <begin position="15"/>
        <end position="26"/>
    </location>
</feature>
<dbReference type="Proteomes" id="UP000321570">
    <property type="component" value="Unassembled WGS sequence"/>
</dbReference>
<feature type="region of interest" description="Disordered" evidence="1">
    <location>
        <begin position="1"/>
        <end position="31"/>
    </location>
</feature>
<accession>A0A564YVS5</accession>
<feature type="compositionally biased region" description="Polar residues" evidence="1">
    <location>
        <begin position="1"/>
        <end position="14"/>
    </location>
</feature>
<feature type="compositionally biased region" description="Pro residues" evidence="1">
    <location>
        <begin position="430"/>
        <end position="440"/>
    </location>
</feature>
<feature type="compositionally biased region" description="Polar residues" evidence="1">
    <location>
        <begin position="128"/>
        <end position="159"/>
    </location>
</feature>
<feature type="region of interest" description="Disordered" evidence="1">
    <location>
        <begin position="347"/>
        <end position="372"/>
    </location>
</feature>
<sequence>MYNSYYQSNFNRASSETRDIYAKKSDNQSLDEMQISSVSENQEQYRQMNAPQMGNDDDEVDYSFSRMSVRERRKLFQADEPRIISQYGTLPRGPISRSVPRFNGASSNYSQSSNQDFVFRQAQAPTQMRPTWSSAQNQLSPRRNSTFDFRPQSIVSSTRAVELHSAQRPTLSESYPQPSYSPNRQSRPIYRSTPTVIHTGDQPIYPSSPQPVTYASSPTRVVRRMSYSSRTVPRDSMSVVRESWPSNQSQNSAQPLRVRVYNSDRSVSSPAYHQPPQPIWSQVSPAYPAYPAYGPRSNTNASQVYRVVQSPSRPYPQTISTGYGYPSYNYQPPPATSHVYVPLTPGHRRTVSTPQFPPKSITIYPSIRDRQPIEPPRQVYQQMTSPRAPPQRSDWTVLQPTRIAPSQVSPNQSRPSLFGPPARQQQYRQPNPPPPPPPPHQGRGMTLPSRPRPKVVNRREPPPPDEDIGVTEF</sequence>
<feature type="compositionally biased region" description="Polar residues" evidence="1">
    <location>
        <begin position="403"/>
        <end position="415"/>
    </location>
</feature>
<feature type="region of interest" description="Disordered" evidence="1">
    <location>
        <begin position="87"/>
        <end position="113"/>
    </location>
</feature>
<feature type="region of interest" description="Disordered" evidence="1">
    <location>
        <begin position="403"/>
        <end position="473"/>
    </location>
</feature>
<dbReference type="EMBL" id="CABIJS010000432">
    <property type="protein sequence ID" value="VUZ51266.1"/>
    <property type="molecule type" value="Genomic_DNA"/>
</dbReference>
<protein>
    <submittedName>
        <fullName evidence="2">Uncharacterized protein</fullName>
    </submittedName>
</protein>
<name>A0A564YVS5_HYMDI</name>
<gene>
    <name evidence="2" type="ORF">WMSIL1_LOCUS9999</name>
</gene>
<organism evidence="2 3">
    <name type="scientific">Hymenolepis diminuta</name>
    <name type="common">Rat tapeworm</name>
    <dbReference type="NCBI Taxonomy" id="6216"/>
    <lineage>
        <taxon>Eukaryota</taxon>
        <taxon>Metazoa</taxon>
        <taxon>Spiralia</taxon>
        <taxon>Lophotrochozoa</taxon>
        <taxon>Platyhelminthes</taxon>
        <taxon>Cestoda</taxon>
        <taxon>Eucestoda</taxon>
        <taxon>Cyclophyllidea</taxon>
        <taxon>Hymenolepididae</taxon>
        <taxon>Hymenolepis</taxon>
    </lineage>
</organism>
<feature type="compositionally biased region" description="Acidic residues" evidence="1">
    <location>
        <begin position="463"/>
        <end position="473"/>
    </location>
</feature>
<feature type="compositionally biased region" description="Polar residues" evidence="1">
    <location>
        <begin position="104"/>
        <end position="113"/>
    </location>
</feature>
<dbReference type="AlphaFoldDB" id="A0A564YVS5"/>
<evidence type="ECO:0000313" key="2">
    <source>
        <dbReference type="EMBL" id="VUZ51266.1"/>
    </source>
</evidence>
<feature type="compositionally biased region" description="Polar residues" evidence="1">
    <location>
        <begin position="167"/>
        <end position="188"/>
    </location>
</feature>
<evidence type="ECO:0000256" key="1">
    <source>
        <dbReference type="SAM" id="MobiDB-lite"/>
    </source>
</evidence>
<reference evidence="2 3" key="1">
    <citation type="submission" date="2019-07" db="EMBL/GenBank/DDBJ databases">
        <authorList>
            <person name="Jastrzebski P J."/>
            <person name="Paukszto L."/>
            <person name="Jastrzebski P J."/>
        </authorList>
    </citation>
    <scope>NUCLEOTIDE SEQUENCE [LARGE SCALE GENOMIC DNA]</scope>
    <source>
        <strain evidence="2 3">WMS-il1</strain>
    </source>
</reference>